<dbReference type="Proteomes" id="UP001055167">
    <property type="component" value="Unassembled WGS sequence"/>
</dbReference>
<dbReference type="EMBL" id="BPQH01000004">
    <property type="protein sequence ID" value="GJD48793.1"/>
    <property type="molecule type" value="Genomic_DNA"/>
</dbReference>
<feature type="chain" id="PRO_5045827302" evidence="1">
    <location>
        <begin position="22"/>
        <end position="238"/>
    </location>
</feature>
<evidence type="ECO:0000313" key="2">
    <source>
        <dbReference type="EMBL" id="GJD48793.1"/>
    </source>
</evidence>
<evidence type="ECO:0000313" key="3">
    <source>
        <dbReference type="Proteomes" id="UP001055167"/>
    </source>
</evidence>
<keyword evidence="3" id="KW-1185">Reference proteome</keyword>
<organism evidence="2 3">
    <name type="scientific">Methylobacterium crusticola</name>
    <dbReference type="NCBI Taxonomy" id="1697972"/>
    <lineage>
        <taxon>Bacteria</taxon>
        <taxon>Pseudomonadati</taxon>
        <taxon>Pseudomonadota</taxon>
        <taxon>Alphaproteobacteria</taxon>
        <taxon>Hyphomicrobiales</taxon>
        <taxon>Methylobacteriaceae</taxon>
        <taxon>Methylobacterium</taxon>
    </lineage>
</organism>
<accession>A0ABQ4QTY8</accession>
<feature type="signal peptide" evidence="1">
    <location>
        <begin position="1"/>
        <end position="21"/>
    </location>
</feature>
<reference evidence="2" key="2">
    <citation type="submission" date="2021-08" db="EMBL/GenBank/DDBJ databases">
        <authorList>
            <person name="Tani A."/>
            <person name="Ola A."/>
            <person name="Ogura Y."/>
            <person name="Katsura K."/>
            <person name="Hayashi T."/>
        </authorList>
    </citation>
    <scope>NUCLEOTIDE SEQUENCE</scope>
    <source>
        <strain evidence="2">KCTC 52305</strain>
    </source>
</reference>
<evidence type="ECO:0000256" key="1">
    <source>
        <dbReference type="SAM" id="SignalP"/>
    </source>
</evidence>
<name>A0ABQ4QTY8_9HYPH</name>
<comment type="caution">
    <text evidence="2">The sequence shown here is derived from an EMBL/GenBank/DDBJ whole genome shotgun (WGS) entry which is preliminary data.</text>
</comment>
<dbReference type="RefSeq" id="WP_203236180.1">
    <property type="nucleotide sequence ID" value="NZ_BPQH01000004.1"/>
</dbReference>
<keyword evidence="1" id="KW-0732">Signal</keyword>
<protein>
    <submittedName>
        <fullName evidence="2">Uncharacterized protein</fullName>
    </submittedName>
</protein>
<sequence>MPRRRGLALVLLAAAGSRAAADEGDCRDYGSLAATGPSLATVSAAAPRTYFQRNPGERAGCPGADPACRDKAFLVPGNAVLLGSARGGYACATYVGAKGLVRSGWLPEATLARAPAAPAPAPRDWAGTWTAPEQRIAIRADASGALAVSGEATFGALDPARVKRGAVNLGSLDGRAKPAGPTLAFTMGSGATLPYGEGDPEACRVRLRLVPPFLLAEDNRNCGGMNVSFTGVYRRAGR</sequence>
<proteinExistence type="predicted"/>
<gene>
    <name evidence="2" type="ORF">OPKNFCMD_1519</name>
</gene>
<reference evidence="2" key="1">
    <citation type="journal article" date="2021" name="Front. Microbiol.">
        <title>Comprehensive Comparative Genomics and Phenotyping of Methylobacterium Species.</title>
        <authorList>
            <person name="Alessa O."/>
            <person name="Ogura Y."/>
            <person name="Fujitani Y."/>
            <person name="Takami H."/>
            <person name="Hayashi T."/>
            <person name="Sahin N."/>
            <person name="Tani A."/>
        </authorList>
    </citation>
    <scope>NUCLEOTIDE SEQUENCE</scope>
    <source>
        <strain evidence="2">KCTC 52305</strain>
    </source>
</reference>